<evidence type="ECO:0000313" key="1">
    <source>
        <dbReference type="Proteomes" id="UP000492821"/>
    </source>
</evidence>
<proteinExistence type="predicted"/>
<dbReference type="WBParaSite" id="Pan_g9184.t1">
    <property type="protein sequence ID" value="Pan_g9184.t1"/>
    <property type="gene ID" value="Pan_g9184"/>
</dbReference>
<reference evidence="1" key="1">
    <citation type="journal article" date="2013" name="Genetics">
        <title>The draft genome and transcriptome of Panagrellus redivivus are shaped by the harsh demands of a free-living lifestyle.</title>
        <authorList>
            <person name="Srinivasan J."/>
            <person name="Dillman A.R."/>
            <person name="Macchietto M.G."/>
            <person name="Heikkinen L."/>
            <person name="Lakso M."/>
            <person name="Fracchia K.M."/>
            <person name="Antoshechkin I."/>
            <person name="Mortazavi A."/>
            <person name="Wong G."/>
            <person name="Sternberg P.W."/>
        </authorList>
    </citation>
    <scope>NUCLEOTIDE SEQUENCE [LARGE SCALE GENOMIC DNA]</scope>
    <source>
        <strain evidence="1">MT8872</strain>
    </source>
</reference>
<dbReference type="AlphaFoldDB" id="A0A7E4WD96"/>
<keyword evidence="1" id="KW-1185">Reference proteome</keyword>
<dbReference type="Proteomes" id="UP000492821">
    <property type="component" value="Unassembled WGS sequence"/>
</dbReference>
<accession>A0A7E4WD96</accession>
<reference evidence="2" key="2">
    <citation type="submission" date="2020-10" db="UniProtKB">
        <authorList>
            <consortium name="WormBaseParasite"/>
        </authorList>
    </citation>
    <scope>IDENTIFICATION</scope>
</reference>
<evidence type="ECO:0000313" key="2">
    <source>
        <dbReference type="WBParaSite" id="Pan_g9184.t1"/>
    </source>
</evidence>
<organism evidence="1 2">
    <name type="scientific">Panagrellus redivivus</name>
    <name type="common">Microworm</name>
    <dbReference type="NCBI Taxonomy" id="6233"/>
    <lineage>
        <taxon>Eukaryota</taxon>
        <taxon>Metazoa</taxon>
        <taxon>Ecdysozoa</taxon>
        <taxon>Nematoda</taxon>
        <taxon>Chromadorea</taxon>
        <taxon>Rhabditida</taxon>
        <taxon>Tylenchina</taxon>
        <taxon>Panagrolaimomorpha</taxon>
        <taxon>Panagrolaimoidea</taxon>
        <taxon>Panagrolaimidae</taxon>
        <taxon>Panagrellus</taxon>
    </lineage>
</organism>
<name>A0A7E4WD96_PANRE</name>
<protein>
    <submittedName>
        <fullName evidence="2">FBA_1 domain-containing protein</fullName>
    </submittedName>
</protein>
<sequence length="75" mass="8804">MEPRESTSSWVHRHRLQAAFNPFHRVRLLRFDLSTDQQSNFQYRADSKGVLLDIWSCEGMEPMPLEVPMSNTVLL</sequence>